<evidence type="ECO:0000313" key="1">
    <source>
        <dbReference type="EMBL" id="OOP57267.1"/>
    </source>
</evidence>
<accession>A0A1V4AVX2</accession>
<proteinExistence type="predicted"/>
<gene>
    <name evidence="1" type="ORF">AYP45_04615</name>
</gene>
<reference evidence="1 2" key="1">
    <citation type="journal article" date="2017" name="Water Res.">
        <title>Discovery and metagenomic analysis of an anammox bacterial enrichment related to Candidatus "Brocadia caroliniensis" in a full-scale glycerol-fed nitritation-denitritation separate centrate treatment process.</title>
        <authorList>
            <person name="Park H."/>
            <person name="Brotto A.C."/>
            <person name="van Loosdrecht M.C."/>
            <person name="Chandran K."/>
        </authorList>
    </citation>
    <scope>NUCLEOTIDE SEQUENCE [LARGE SCALE GENOMIC DNA]</scope>
    <source>
        <strain evidence="1">26THWARD</strain>
    </source>
</reference>
<sequence>MTEKVATDGISEIFEDKEKITRALSRAVNEALLQHKKAGNPVASWKDGRIVWIQPEDIPVEEKNR</sequence>
<comment type="caution">
    <text evidence="1">The sequence shown here is derived from an EMBL/GenBank/DDBJ whole genome shotgun (WGS) entry which is preliminary data.</text>
</comment>
<dbReference type="Proteomes" id="UP000189681">
    <property type="component" value="Unassembled WGS sequence"/>
</dbReference>
<dbReference type="AlphaFoldDB" id="A0A1V4AVX2"/>
<evidence type="ECO:0000313" key="2">
    <source>
        <dbReference type="Proteomes" id="UP000189681"/>
    </source>
</evidence>
<protein>
    <submittedName>
        <fullName evidence="1">Uncharacterized protein</fullName>
    </submittedName>
</protein>
<dbReference type="EMBL" id="AYTS01000037">
    <property type="protein sequence ID" value="OOP57267.1"/>
    <property type="molecule type" value="Genomic_DNA"/>
</dbReference>
<name>A0A1V4AVX2_9BACT</name>
<organism evidence="1 2">
    <name type="scientific">Candidatus Brocadia carolinensis</name>
    <dbReference type="NCBI Taxonomy" id="1004156"/>
    <lineage>
        <taxon>Bacteria</taxon>
        <taxon>Pseudomonadati</taxon>
        <taxon>Planctomycetota</taxon>
        <taxon>Candidatus Brocadiia</taxon>
        <taxon>Candidatus Brocadiales</taxon>
        <taxon>Candidatus Brocadiaceae</taxon>
        <taxon>Candidatus Brocadia</taxon>
    </lineage>
</organism>